<evidence type="ECO:0000256" key="8">
    <source>
        <dbReference type="SAM" id="Phobius"/>
    </source>
</evidence>
<comment type="similarity">
    <text evidence="2 7">Belongs to the ExbD/TolR family.</text>
</comment>
<sequence>MSAPRSSTLKLRSNATRRPYISLTPLIDVVFILLVFFMLASSFLDWRAIELRAPATAGTSGGETGALLLRIGGDGSLDLNGRPVARSGLQARLRDAVRARPEARLLIQPAAGVAMQDAIDLLDAARNAGLDRVQLLRGAGGQR</sequence>
<dbReference type="InterPro" id="IPR003400">
    <property type="entry name" value="ExbD"/>
</dbReference>
<keyword evidence="5 8" id="KW-1133">Transmembrane helix</keyword>
<organism evidence="9 10">
    <name type="scientific">Rhodovibrio sodomensis</name>
    <dbReference type="NCBI Taxonomy" id="1088"/>
    <lineage>
        <taxon>Bacteria</taxon>
        <taxon>Pseudomonadati</taxon>
        <taxon>Pseudomonadota</taxon>
        <taxon>Alphaproteobacteria</taxon>
        <taxon>Rhodospirillales</taxon>
        <taxon>Rhodovibrionaceae</taxon>
        <taxon>Rhodovibrio</taxon>
    </lineage>
</organism>
<keyword evidence="7" id="KW-0813">Transport</keyword>
<keyword evidence="4 7" id="KW-0812">Transmembrane</keyword>
<dbReference type="Proteomes" id="UP001296873">
    <property type="component" value="Unassembled WGS sequence"/>
</dbReference>
<evidence type="ECO:0000256" key="6">
    <source>
        <dbReference type="ARBA" id="ARBA00023136"/>
    </source>
</evidence>
<evidence type="ECO:0000256" key="2">
    <source>
        <dbReference type="ARBA" id="ARBA00005811"/>
    </source>
</evidence>
<dbReference type="Gene3D" id="3.30.420.270">
    <property type="match status" value="1"/>
</dbReference>
<comment type="caution">
    <text evidence="9">The sequence shown here is derived from an EMBL/GenBank/DDBJ whole genome shotgun (WGS) entry which is preliminary data.</text>
</comment>
<reference evidence="9 10" key="1">
    <citation type="journal article" date="2020" name="Microorganisms">
        <title>Osmotic Adaptation and Compatible Solute Biosynthesis of Phototrophic Bacteria as Revealed from Genome Analyses.</title>
        <authorList>
            <person name="Imhoff J.F."/>
            <person name="Rahn T."/>
            <person name="Kunzel S."/>
            <person name="Keller A."/>
            <person name="Neulinger S.C."/>
        </authorList>
    </citation>
    <scope>NUCLEOTIDE SEQUENCE [LARGE SCALE GENOMIC DNA]</scope>
    <source>
        <strain evidence="9 10">DSM 9895</strain>
    </source>
</reference>
<evidence type="ECO:0000256" key="5">
    <source>
        <dbReference type="ARBA" id="ARBA00022989"/>
    </source>
</evidence>
<proteinExistence type="inferred from homology"/>
<name>A0ABS1DHE9_9PROT</name>
<comment type="subcellular location">
    <subcellularLocation>
        <location evidence="1">Cell membrane</location>
        <topology evidence="1">Single-pass membrane protein</topology>
    </subcellularLocation>
    <subcellularLocation>
        <location evidence="7">Cell membrane</location>
        <topology evidence="7">Single-pass type II membrane protein</topology>
    </subcellularLocation>
</comment>
<feature type="transmembrane region" description="Helical" evidence="8">
    <location>
        <begin position="20"/>
        <end position="44"/>
    </location>
</feature>
<dbReference type="Pfam" id="PF02472">
    <property type="entry name" value="ExbD"/>
    <property type="match status" value="1"/>
</dbReference>
<dbReference type="PANTHER" id="PTHR30558">
    <property type="entry name" value="EXBD MEMBRANE COMPONENT OF PMF-DRIVEN MACROMOLECULE IMPORT SYSTEM"/>
    <property type="match status" value="1"/>
</dbReference>
<evidence type="ECO:0000313" key="9">
    <source>
        <dbReference type="EMBL" id="MBK1668810.1"/>
    </source>
</evidence>
<keyword evidence="10" id="KW-1185">Reference proteome</keyword>
<keyword evidence="3" id="KW-1003">Cell membrane</keyword>
<evidence type="ECO:0000256" key="1">
    <source>
        <dbReference type="ARBA" id="ARBA00004162"/>
    </source>
</evidence>
<keyword evidence="6 8" id="KW-0472">Membrane</keyword>
<protein>
    <recommendedName>
        <fullName evidence="11">Biopolymer transporter ExbD</fullName>
    </recommendedName>
</protein>
<dbReference type="PANTHER" id="PTHR30558:SF3">
    <property type="entry name" value="BIOPOLYMER TRANSPORT PROTEIN EXBD-RELATED"/>
    <property type="match status" value="1"/>
</dbReference>
<evidence type="ECO:0008006" key="11">
    <source>
        <dbReference type="Google" id="ProtNLM"/>
    </source>
</evidence>
<evidence type="ECO:0000256" key="3">
    <source>
        <dbReference type="ARBA" id="ARBA00022475"/>
    </source>
</evidence>
<dbReference type="RefSeq" id="WP_200341130.1">
    <property type="nucleotide sequence ID" value="NZ_NRRL01000031.1"/>
</dbReference>
<evidence type="ECO:0000256" key="7">
    <source>
        <dbReference type="RuleBase" id="RU003879"/>
    </source>
</evidence>
<keyword evidence="7" id="KW-0653">Protein transport</keyword>
<evidence type="ECO:0000313" key="10">
    <source>
        <dbReference type="Proteomes" id="UP001296873"/>
    </source>
</evidence>
<evidence type="ECO:0000256" key="4">
    <source>
        <dbReference type="ARBA" id="ARBA00022692"/>
    </source>
</evidence>
<dbReference type="EMBL" id="NRRL01000031">
    <property type="protein sequence ID" value="MBK1668810.1"/>
    <property type="molecule type" value="Genomic_DNA"/>
</dbReference>
<gene>
    <name evidence="9" type="ORF">CKO28_12290</name>
</gene>
<accession>A0ABS1DHE9</accession>